<reference evidence="2 3" key="1">
    <citation type="submission" date="2017-02" db="EMBL/GenBank/DDBJ databases">
        <authorList>
            <person name="Peterson S.W."/>
        </authorList>
    </citation>
    <scope>NUCLEOTIDE SEQUENCE [LARGE SCALE GENOMIC DNA]</scope>
    <source>
        <strain evidence="2 3">DSM 22335</strain>
    </source>
</reference>
<dbReference type="STRING" id="413434.SAMN04488132_104145"/>
<evidence type="ECO:0008006" key="4">
    <source>
        <dbReference type="Google" id="ProtNLM"/>
    </source>
</evidence>
<feature type="chain" id="PRO_5013318428" description="CarboxypepD_reg-like domain-containing protein" evidence="1">
    <location>
        <begin position="17"/>
        <end position="238"/>
    </location>
</feature>
<dbReference type="Gene3D" id="2.60.40.1120">
    <property type="entry name" value="Carboxypeptidase-like, regulatory domain"/>
    <property type="match status" value="1"/>
</dbReference>
<sequence length="238" mass="27150">MRILMTLLLCIPVMLAAAQKRTVKWGYLRDSATGHPIALASVTNANTGKTVMTGSTGRFSIELAAGQVLSFAAVGYHFDTLRYDNRYAEQDTLSLFLSSLSGDLTMVTVNTKGMNQYQRDSLERRNDLLQDIGGRIIPSVAASNSGAGIALNIDRFSRREKAKRKAYEFYESFEKEAYINYRFTPALVHQYTGLKDDALQDFMQQYRPSYQWLRSHTTEEDLKYYINDKLKLYFKRAN</sequence>
<dbReference type="InterPro" id="IPR008969">
    <property type="entry name" value="CarboxyPept-like_regulatory"/>
</dbReference>
<gene>
    <name evidence="2" type="ORF">SAMN04488132_104145</name>
</gene>
<accession>A0A1T4N8J6</accession>
<name>A0A1T4N8J6_9BACT</name>
<evidence type="ECO:0000313" key="3">
    <source>
        <dbReference type="Proteomes" id="UP000190888"/>
    </source>
</evidence>
<dbReference type="OrthoDB" id="1118857at2"/>
<evidence type="ECO:0000313" key="2">
    <source>
        <dbReference type="EMBL" id="SJZ75542.1"/>
    </source>
</evidence>
<dbReference type="RefSeq" id="WP_139367069.1">
    <property type="nucleotide sequence ID" value="NZ_FUWH01000004.1"/>
</dbReference>
<evidence type="ECO:0000256" key="1">
    <source>
        <dbReference type="SAM" id="SignalP"/>
    </source>
</evidence>
<dbReference type="AlphaFoldDB" id="A0A1T4N8J6"/>
<dbReference type="Proteomes" id="UP000190888">
    <property type="component" value="Unassembled WGS sequence"/>
</dbReference>
<organism evidence="2 3">
    <name type="scientific">Sediminibacterium ginsengisoli</name>
    <dbReference type="NCBI Taxonomy" id="413434"/>
    <lineage>
        <taxon>Bacteria</taxon>
        <taxon>Pseudomonadati</taxon>
        <taxon>Bacteroidota</taxon>
        <taxon>Chitinophagia</taxon>
        <taxon>Chitinophagales</taxon>
        <taxon>Chitinophagaceae</taxon>
        <taxon>Sediminibacterium</taxon>
    </lineage>
</organism>
<protein>
    <recommendedName>
        <fullName evidence="4">CarboxypepD_reg-like domain-containing protein</fullName>
    </recommendedName>
</protein>
<keyword evidence="3" id="KW-1185">Reference proteome</keyword>
<keyword evidence="1" id="KW-0732">Signal</keyword>
<dbReference type="SUPFAM" id="SSF49464">
    <property type="entry name" value="Carboxypeptidase regulatory domain-like"/>
    <property type="match status" value="1"/>
</dbReference>
<proteinExistence type="predicted"/>
<dbReference type="EMBL" id="FUWH01000004">
    <property type="protein sequence ID" value="SJZ75542.1"/>
    <property type="molecule type" value="Genomic_DNA"/>
</dbReference>
<feature type="signal peptide" evidence="1">
    <location>
        <begin position="1"/>
        <end position="16"/>
    </location>
</feature>